<protein>
    <recommendedName>
        <fullName evidence="2">non-specific serine/threonine protein kinase</fullName>
        <ecNumber evidence="2">2.7.11.1</ecNumber>
    </recommendedName>
</protein>
<dbReference type="Proteomes" id="UP000187209">
    <property type="component" value="Unassembled WGS sequence"/>
</dbReference>
<evidence type="ECO:0000259" key="13">
    <source>
        <dbReference type="PROSITE" id="PS50011"/>
    </source>
</evidence>
<dbReference type="PROSITE" id="PS00107">
    <property type="entry name" value="PROTEIN_KINASE_ATP"/>
    <property type="match status" value="1"/>
</dbReference>
<accession>A0A1R2CBD7</accession>
<dbReference type="AlphaFoldDB" id="A0A1R2CBD7"/>
<dbReference type="Pfam" id="PF00433">
    <property type="entry name" value="Pkinase_C"/>
    <property type="match status" value="1"/>
</dbReference>
<dbReference type="OrthoDB" id="3638488at2759"/>
<dbReference type="InterPro" id="IPR050839">
    <property type="entry name" value="Rho-assoc_Ser/Thr_Kinase"/>
</dbReference>
<evidence type="ECO:0000259" key="14">
    <source>
        <dbReference type="PROSITE" id="PS51285"/>
    </source>
</evidence>
<dbReference type="FunFam" id="3.30.200.20:FF:000192">
    <property type="entry name" value="Serine/threonine-protein kinase cot-1"/>
    <property type="match status" value="1"/>
</dbReference>
<dbReference type="PROSITE" id="PS00108">
    <property type="entry name" value="PROTEIN_KINASE_ST"/>
    <property type="match status" value="1"/>
</dbReference>
<evidence type="ECO:0000256" key="6">
    <source>
        <dbReference type="ARBA" id="ARBA00022741"/>
    </source>
</evidence>
<dbReference type="GO" id="GO:0004674">
    <property type="term" value="F:protein serine/threonine kinase activity"/>
    <property type="evidence" value="ECO:0007669"/>
    <property type="project" value="UniProtKB-KW"/>
</dbReference>
<evidence type="ECO:0000256" key="10">
    <source>
        <dbReference type="ARBA" id="ARBA00048679"/>
    </source>
</evidence>
<dbReference type="PROSITE" id="PS51285">
    <property type="entry name" value="AGC_KINASE_CTER"/>
    <property type="match status" value="1"/>
</dbReference>
<dbReference type="EMBL" id="MPUH01000210">
    <property type="protein sequence ID" value="OMJ86302.1"/>
    <property type="molecule type" value="Genomic_DNA"/>
</dbReference>
<dbReference type="InterPro" id="IPR000961">
    <property type="entry name" value="AGC-kinase_C"/>
</dbReference>
<dbReference type="InterPro" id="IPR008271">
    <property type="entry name" value="Ser/Thr_kinase_AS"/>
</dbReference>
<evidence type="ECO:0000256" key="4">
    <source>
        <dbReference type="ARBA" id="ARBA00022553"/>
    </source>
</evidence>
<dbReference type="SUPFAM" id="SSF56112">
    <property type="entry name" value="Protein kinase-like (PK-like)"/>
    <property type="match status" value="1"/>
</dbReference>
<dbReference type="PANTHER" id="PTHR22988:SF76">
    <property type="entry name" value="CHROMOSOME UNDETERMINED SCAFFOLD_135, WHOLE GENOME SHOTGUN SEQUENCE"/>
    <property type="match status" value="1"/>
</dbReference>
<evidence type="ECO:0000313" key="16">
    <source>
        <dbReference type="Proteomes" id="UP000187209"/>
    </source>
</evidence>
<keyword evidence="4" id="KW-0597">Phosphoprotein</keyword>
<keyword evidence="6 11" id="KW-0547">Nucleotide-binding</keyword>
<sequence length="481" mass="55906">MEQKLAPGKRGSERVISASARERAEAAKAYIQNKYSRLKKEQSENKVVWDELNSKMGKLNLSEPEKQVIKQEILHKNAQQMRMRRKQMTVFDFESIAIIGKGAFGEVRVVRNKDTGEILAMKKMSKREMICKNQVMHVRSERNVLSLADNVWIVELKYSFQDEKNLYLVMEFLPGGDLMNILMKRDVLPEVEARFYIAETILAVESVHKMNYIHRDLKPDNVLIDRFGHVKLSDFGLCKHANVIDESQIVKKISTDEISRASSPKGEYKRSRVLAYSTVGTPDYIAPEVFNKQGYNETVDWWSIGVIFYEMVIGYPPFFADEPSITCQKILHWKKTLNIPREAGISREAVDLIRRLVCDPNERLGSKYGVQEIKMHPFFRGIDWERIRETKAPWVPKISSEDDTSYFDKFEEKEPFYPVEVRRKRSRRDSDFIGYTFKKDEENHRLNLVKALHELDNKKVPVARKSSAPVKLLLSSDSIFV</sequence>
<dbReference type="InterPro" id="IPR059233">
    <property type="entry name" value="MobB_NdrA/B/Cbk1"/>
</dbReference>
<comment type="catalytic activity">
    <reaction evidence="10">
        <text>L-seryl-[protein] + ATP = O-phospho-L-seryl-[protein] + ADP + H(+)</text>
        <dbReference type="Rhea" id="RHEA:17989"/>
        <dbReference type="Rhea" id="RHEA-COMP:9863"/>
        <dbReference type="Rhea" id="RHEA-COMP:11604"/>
        <dbReference type="ChEBI" id="CHEBI:15378"/>
        <dbReference type="ChEBI" id="CHEBI:29999"/>
        <dbReference type="ChEBI" id="CHEBI:30616"/>
        <dbReference type="ChEBI" id="CHEBI:83421"/>
        <dbReference type="ChEBI" id="CHEBI:456216"/>
        <dbReference type="EC" id="2.7.11.1"/>
    </reaction>
</comment>
<evidence type="ECO:0000256" key="1">
    <source>
        <dbReference type="ARBA" id="ARBA00009903"/>
    </source>
</evidence>
<dbReference type="GO" id="GO:0005524">
    <property type="term" value="F:ATP binding"/>
    <property type="evidence" value="ECO:0007669"/>
    <property type="project" value="UniProtKB-UniRule"/>
</dbReference>
<organism evidence="15 16">
    <name type="scientific">Stentor coeruleus</name>
    <dbReference type="NCBI Taxonomy" id="5963"/>
    <lineage>
        <taxon>Eukaryota</taxon>
        <taxon>Sar</taxon>
        <taxon>Alveolata</taxon>
        <taxon>Ciliophora</taxon>
        <taxon>Postciliodesmatophora</taxon>
        <taxon>Heterotrichea</taxon>
        <taxon>Heterotrichida</taxon>
        <taxon>Stentoridae</taxon>
        <taxon>Stentor</taxon>
    </lineage>
</organism>
<evidence type="ECO:0000256" key="8">
    <source>
        <dbReference type="ARBA" id="ARBA00022840"/>
    </source>
</evidence>
<comment type="similarity">
    <text evidence="1">Belongs to the protein kinase superfamily. AGC Ser/Thr protein kinase family.</text>
</comment>
<dbReference type="InterPro" id="IPR017441">
    <property type="entry name" value="Protein_kinase_ATP_BS"/>
</dbReference>
<dbReference type="Gene3D" id="1.10.510.10">
    <property type="entry name" value="Transferase(Phosphotransferase) domain 1"/>
    <property type="match status" value="1"/>
</dbReference>
<dbReference type="PROSITE" id="PS50011">
    <property type="entry name" value="PROTEIN_KINASE_DOM"/>
    <property type="match status" value="1"/>
</dbReference>
<feature type="domain" description="Protein kinase" evidence="13">
    <location>
        <begin position="93"/>
        <end position="379"/>
    </location>
</feature>
<reference evidence="15 16" key="1">
    <citation type="submission" date="2016-11" db="EMBL/GenBank/DDBJ databases">
        <title>The macronuclear genome of Stentor coeruleus: a giant cell with tiny introns.</title>
        <authorList>
            <person name="Slabodnick M."/>
            <person name="Ruby J.G."/>
            <person name="Reiff S.B."/>
            <person name="Swart E.C."/>
            <person name="Gosai S."/>
            <person name="Prabakaran S."/>
            <person name="Witkowska E."/>
            <person name="Larue G.E."/>
            <person name="Fisher S."/>
            <person name="Freeman R.M."/>
            <person name="Gunawardena J."/>
            <person name="Chu W."/>
            <person name="Stover N.A."/>
            <person name="Gregory B.D."/>
            <person name="Nowacki M."/>
            <person name="Derisi J."/>
            <person name="Roy S.W."/>
            <person name="Marshall W.F."/>
            <person name="Sood P."/>
        </authorList>
    </citation>
    <scope>NUCLEOTIDE SEQUENCE [LARGE SCALE GENOMIC DNA]</scope>
    <source>
        <strain evidence="15">WM001</strain>
    </source>
</reference>
<gene>
    <name evidence="15" type="ORF">SteCoe_12215</name>
</gene>
<evidence type="ECO:0000256" key="12">
    <source>
        <dbReference type="RuleBase" id="RU000304"/>
    </source>
</evidence>
<evidence type="ECO:0000256" key="5">
    <source>
        <dbReference type="ARBA" id="ARBA00022679"/>
    </source>
</evidence>
<keyword evidence="16" id="KW-1185">Reference proteome</keyword>
<dbReference type="Gene3D" id="3.30.200.20">
    <property type="entry name" value="Phosphorylase Kinase, domain 1"/>
    <property type="match status" value="1"/>
</dbReference>
<evidence type="ECO:0000313" key="15">
    <source>
        <dbReference type="EMBL" id="OMJ86302.1"/>
    </source>
</evidence>
<comment type="catalytic activity">
    <reaction evidence="9">
        <text>L-threonyl-[protein] + ATP = O-phospho-L-threonyl-[protein] + ADP + H(+)</text>
        <dbReference type="Rhea" id="RHEA:46608"/>
        <dbReference type="Rhea" id="RHEA-COMP:11060"/>
        <dbReference type="Rhea" id="RHEA-COMP:11605"/>
        <dbReference type="ChEBI" id="CHEBI:15378"/>
        <dbReference type="ChEBI" id="CHEBI:30013"/>
        <dbReference type="ChEBI" id="CHEBI:30616"/>
        <dbReference type="ChEBI" id="CHEBI:61977"/>
        <dbReference type="ChEBI" id="CHEBI:456216"/>
        <dbReference type="EC" id="2.7.11.1"/>
    </reaction>
</comment>
<dbReference type="PANTHER" id="PTHR22988">
    <property type="entry name" value="MYOTONIC DYSTROPHY S/T KINASE-RELATED"/>
    <property type="match status" value="1"/>
</dbReference>
<dbReference type="InterPro" id="IPR011009">
    <property type="entry name" value="Kinase-like_dom_sf"/>
</dbReference>
<evidence type="ECO:0000256" key="7">
    <source>
        <dbReference type="ARBA" id="ARBA00022777"/>
    </source>
</evidence>
<keyword evidence="3 12" id="KW-0723">Serine/threonine-protein kinase</keyword>
<dbReference type="EC" id="2.7.11.1" evidence="2"/>
<name>A0A1R2CBD7_9CILI</name>
<keyword evidence="5" id="KW-0808">Transferase</keyword>
<proteinExistence type="inferred from homology"/>
<comment type="caution">
    <text evidence="15">The sequence shown here is derived from an EMBL/GenBank/DDBJ whole genome shotgun (WGS) entry which is preliminary data.</text>
</comment>
<evidence type="ECO:0000256" key="9">
    <source>
        <dbReference type="ARBA" id="ARBA00047899"/>
    </source>
</evidence>
<dbReference type="CDD" id="cd21742">
    <property type="entry name" value="MobB_NDR_LATS-like"/>
    <property type="match status" value="1"/>
</dbReference>
<evidence type="ECO:0000256" key="2">
    <source>
        <dbReference type="ARBA" id="ARBA00012513"/>
    </source>
</evidence>
<dbReference type="SMART" id="SM00220">
    <property type="entry name" value="S_TKc"/>
    <property type="match status" value="1"/>
</dbReference>
<dbReference type="Pfam" id="PF00069">
    <property type="entry name" value="Pkinase"/>
    <property type="match status" value="1"/>
</dbReference>
<dbReference type="InterPro" id="IPR017892">
    <property type="entry name" value="Pkinase_C"/>
</dbReference>
<evidence type="ECO:0000256" key="11">
    <source>
        <dbReference type="PROSITE-ProRule" id="PRU10141"/>
    </source>
</evidence>
<dbReference type="SMART" id="SM00133">
    <property type="entry name" value="S_TK_X"/>
    <property type="match status" value="1"/>
</dbReference>
<keyword evidence="7" id="KW-0418">Kinase</keyword>
<feature type="domain" description="AGC-kinase C-terminal" evidence="14">
    <location>
        <begin position="380"/>
        <end position="447"/>
    </location>
</feature>
<dbReference type="InterPro" id="IPR000719">
    <property type="entry name" value="Prot_kinase_dom"/>
</dbReference>
<dbReference type="FunFam" id="1.10.510.10:FF:000570">
    <property type="entry name" value="Non-specific serine/threonine protein kinase"/>
    <property type="match status" value="1"/>
</dbReference>
<dbReference type="GO" id="GO:0005737">
    <property type="term" value="C:cytoplasm"/>
    <property type="evidence" value="ECO:0007669"/>
    <property type="project" value="UniProtKB-ARBA"/>
</dbReference>
<evidence type="ECO:0000256" key="3">
    <source>
        <dbReference type="ARBA" id="ARBA00022527"/>
    </source>
</evidence>
<keyword evidence="8 11" id="KW-0067">ATP-binding</keyword>
<feature type="binding site" evidence="11">
    <location>
        <position position="132"/>
    </location>
    <ligand>
        <name>ATP</name>
        <dbReference type="ChEBI" id="CHEBI:30616"/>
    </ligand>
</feature>